<keyword evidence="8 15" id="KW-0675">Receptor</keyword>
<gene>
    <name evidence="15" type="ORF">Dia5BBH33_19400</name>
</gene>
<evidence type="ECO:0000256" key="2">
    <source>
        <dbReference type="ARBA" id="ARBA00022448"/>
    </source>
</evidence>
<evidence type="ECO:0000256" key="11">
    <source>
        <dbReference type="RuleBase" id="RU003357"/>
    </source>
</evidence>
<evidence type="ECO:0000256" key="6">
    <source>
        <dbReference type="ARBA" id="ARBA00023077"/>
    </source>
</evidence>
<dbReference type="SUPFAM" id="SSF56935">
    <property type="entry name" value="Porins"/>
    <property type="match status" value="1"/>
</dbReference>
<proteinExistence type="inferred from homology"/>
<evidence type="ECO:0000259" key="13">
    <source>
        <dbReference type="Pfam" id="PF00593"/>
    </source>
</evidence>
<keyword evidence="2 10" id="KW-0813">Transport</keyword>
<dbReference type="Pfam" id="PF07715">
    <property type="entry name" value="Plug"/>
    <property type="match status" value="1"/>
</dbReference>
<keyword evidence="4 10" id="KW-0812">Transmembrane</keyword>
<dbReference type="Pfam" id="PF00593">
    <property type="entry name" value="TonB_dep_Rec_b-barrel"/>
    <property type="match status" value="1"/>
</dbReference>
<evidence type="ECO:0000256" key="7">
    <source>
        <dbReference type="ARBA" id="ARBA00023136"/>
    </source>
</evidence>
<dbReference type="InterPro" id="IPR039426">
    <property type="entry name" value="TonB-dep_rcpt-like"/>
</dbReference>
<dbReference type="PROSITE" id="PS01156">
    <property type="entry name" value="TONB_DEPENDENT_REC_2"/>
    <property type="match status" value="1"/>
</dbReference>
<organism evidence="15 16">
    <name type="scientific">Dialister hominis</name>
    <dbReference type="NCBI Taxonomy" id="2582419"/>
    <lineage>
        <taxon>Bacteria</taxon>
        <taxon>Bacillati</taxon>
        <taxon>Bacillota</taxon>
        <taxon>Negativicutes</taxon>
        <taxon>Veillonellales</taxon>
        <taxon>Veillonellaceae</taxon>
        <taxon>Dialister</taxon>
    </lineage>
</organism>
<dbReference type="InterPro" id="IPR036942">
    <property type="entry name" value="Beta-barrel_TonB_sf"/>
</dbReference>
<evidence type="ECO:0000256" key="5">
    <source>
        <dbReference type="ARBA" id="ARBA00022729"/>
    </source>
</evidence>
<evidence type="ECO:0000256" key="4">
    <source>
        <dbReference type="ARBA" id="ARBA00022692"/>
    </source>
</evidence>
<comment type="similarity">
    <text evidence="10 11">Belongs to the TonB-dependent receptor family.</text>
</comment>
<feature type="domain" description="TonB-dependent receptor-like beta-barrel" evidence="13">
    <location>
        <begin position="245"/>
        <end position="631"/>
    </location>
</feature>
<dbReference type="InterPro" id="IPR000531">
    <property type="entry name" value="Beta-barrel_TonB"/>
</dbReference>
<evidence type="ECO:0000256" key="10">
    <source>
        <dbReference type="PROSITE-ProRule" id="PRU01360"/>
    </source>
</evidence>
<feature type="chain" id="PRO_5034476014" evidence="12">
    <location>
        <begin position="26"/>
        <end position="660"/>
    </location>
</feature>
<evidence type="ECO:0000256" key="8">
    <source>
        <dbReference type="ARBA" id="ARBA00023170"/>
    </source>
</evidence>
<dbReference type="PROSITE" id="PS52016">
    <property type="entry name" value="TONB_DEPENDENT_REC_3"/>
    <property type="match status" value="1"/>
</dbReference>
<accession>A0A8D5A707</accession>
<evidence type="ECO:0000256" key="3">
    <source>
        <dbReference type="ARBA" id="ARBA00022452"/>
    </source>
</evidence>
<dbReference type="InterPro" id="IPR037066">
    <property type="entry name" value="Plug_dom_sf"/>
</dbReference>
<dbReference type="AlphaFoldDB" id="A0A8D5A707"/>
<reference evidence="16" key="1">
    <citation type="submission" date="2019-05" db="EMBL/GenBank/DDBJ databases">
        <title>Complete genome sequencing of Dialister sp. strain 5BBH33.</title>
        <authorList>
            <person name="Sakamoto M."/>
            <person name="Murakami T."/>
            <person name="Mori H."/>
        </authorList>
    </citation>
    <scope>NUCLEOTIDE SEQUENCE [LARGE SCALE GENOMIC DNA]</scope>
    <source>
        <strain evidence="16">5BBH33</strain>
    </source>
</reference>
<dbReference type="KEGG" id="dho:Dia5BBH33_19400"/>
<dbReference type="Gene3D" id="2.170.130.10">
    <property type="entry name" value="TonB-dependent receptor, plug domain"/>
    <property type="match status" value="1"/>
</dbReference>
<dbReference type="CDD" id="cd01347">
    <property type="entry name" value="ligand_gated_channel"/>
    <property type="match status" value="1"/>
</dbReference>
<keyword evidence="16" id="KW-1185">Reference proteome</keyword>
<dbReference type="RefSeq" id="WP_144269249.1">
    <property type="nucleotide sequence ID" value="NZ_AP019697.1"/>
</dbReference>
<dbReference type="Proteomes" id="UP000320585">
    <property type="component" value="Chromosome"/>
</dbReference>
<feature type="domain" description="TonB-dependent receptor plug" evidence="14">
    <location>
        <begin position="51"/>
        <end position="158"/>
    </location>
</feature>
<evidence type="ECO:0000256" key="1">
    <source>
        <dbReference type="ARBA" id="ARBA00004571"/>
    </source>
</evidence>
<evidence type="ECO:0000259" key="14">
    <source>
        <dbReference type="Pfam" id="PF07715"/>
    </source>
</evidence>
<keyword evidence="9 10" id="KW-0998">Cell outer membrane</keyword>
<dbReference type="GO" id="GO:0015344">
    <property type="term" value="F:siderophore uptake transmembrane transporter activity"/>
    <property type="evidence" value="ECO:0007669"/>
    <property type="project" value="TreeGrafter"/>
</dbReference>
<evidence type="ECO:0000256" key="12">
    <source>
        <dbReference type="SAM" id="SignalP"/>
    </source>
</evidence>
<dbReference type="Gene3D" id="2.40.170.20">
    <property type="entry name" value="TonB-dependent receptor, beta-barrel domain"/>
    <property type="match status" value="1"/>
</dbReference>
<dbReference type="GO" id="GO:0009279">
    <property type="term" value="C:cell outer membrane"/>
    <property type="evidence" value="ECO:0007669"/>
    <property type="project" value="UniProtKB-SubCell"/>
</dbReference>
<dbReference type="InterPro" id="IPR012910">
    <property type="entry name" value="Plug_dom"/>
</dbReference>
<comment type="subcellular location">
    <subcellularLocation>
        <location evidence="1 10">Cell outer membrane</location>
        <topology evidence="1 10">Multi-pass membrane protein</topology>
    </subcellularLocation>
</comment>
<dbReference type="GO" id="GO:0044718">
    <property type="term" value="P:siderophore transmembrane transport"/>
    <property type="evidence" value="ECO:0007669"/>
    <property type="project" value="TreeGrafter"/>
</dbReference>
<evidence type="ECO:0000313" key="15">
    <source>
        <dbReference type="EMBL" id="BBK26005.1"/>
    </source>
</evidence>
<evidence type="ECO:0000313" key="16">
    <source>
        <dbReference type="Proteomes" id="UP000320585"/>
    </source>
</evidence>
<dbReference type="PANTHER" id="PTHR30069:SF29">
    <property type="entry name" value="HEMOGLOBIN AND HEMOGLOBIN-HAPTOGLOBIN-BINDING PROTEIN 1-RELATED"/>
    <property type="match status" value="1"/>
</dbReference>
<dbReference type="PANTHER" id="PTHR30069">
    <property type="entry name" value="TONB-DEPENDENT OUTER MEMBRANE RECEPTOR"/>
    <property type="match status" value="1"/>
</dbReference>
<sequence>MYKGKLLTGAVLSVFMAGAYGNACAADGTSDAVYSLNPVVVTATRYEKSDAEIPAATQTFTEEQIEQTGADNLQVALQYLDGVIDAGMGPNGTSVSSMTTKNVIRGVSNGTVVMINGTPINWRTNYNLENIPTSAVERVEVVRGGGAVLYGSQATGGVINIITKKTLPNEVKVGLGNKGRQEYAVTANAGDLSIAYTYNKWGKLGYVSSSDSSIKPDKTRVPVEMKQRFFGSEKNDFLATYKLNDHADFLYNHNESASRWAYTYTGITDPDYEDMNDHPRYIRRYENDKDFLQFNFHGLDGISGHVFYNYNTLKTHGTDYYSSTGKKYAAPKAVRGQEKNKTYGYDVQKVWDGNPDQTFLIGTSLVRETFENETSDTGRNIISAFGSWERNLTAKDVLTLSGRGTWTTGGIQNFHNFSGQAQYLHKLDNTQSLYASVGQSFVLPTFSQMYSREQAGGISNIIGNPDLKPQKGLHYEAGWKKEETNRQYKVALFTEKIDDNISYSGTSGRWYAINEDFKNHGIEASIRGQEDNGFTWHAGLTWQDPKSKQTTEKTSAKRYWDRSYGRILLTGGVGYEKEKWTTALNFSYLADRVQSPLAAHSHSVKPYLLTSMTVKYSPNKSSDIMLAIDNLLNRKDIVSYTTSDYYATPRNFILSYRYKF</sequence>
<dbReference type="OrthoDB" id="1631017at2"/>
<keyword evidence="7 10" id="KW-0472">Membrane</keyword>
<keyword evidence="5 12" id="KW-0732">Signal</keyword>
<protein>
    <submittedName>
        <fullName evidence="15">TonB-dependent receptor</fullName>
    </submittedName>
</protein>
<dbReference type="EMBL" id="AP019697">
    <property type="protein sequence ID" value="BBK26005.1"/>
    <property type="molecule type" value="Genomic_DNA"/>
</dbReference>
<name>A0A8D5A707_9FIRM</name>
<keyword evidence="6 11" id="KW-0798">TonB box</keyword>
<dbReference type="GeneID" id="92717144"/>
<feature type="signal peptide" evidence="12">
    <location>
        <begin position="1"/>
        <end position="25"/>
    </location>
</feature>
<keyword evidence="3 10" id="KW-1134">Transmembrane beta strand</keyword>
<dbReference type="InterPro" id="IPR010917">
    <property type="entry name" value="TonB_rcpt_CS"/>
</dbReference>
<evidence type="ECO:0000256" key="9">
    <source>
        <dbReference type="ARBA" id="ARBA00023237"/>
    </source>
</evidence>